<protein>
    <submittedName>
        <fullName evidence="1">Uncharacterized protein</fullName>
    </submittedName>
</protein>
<reference evidence="1 2" key="1">
    <citation type="submission" date="2016-10" db="EMBL/GenBank/DDBJ databases">
        <authorList>
            <person name="de Groot N.N."/>
        </authorList>
    </citation>
    <scope>NUCLEOTIDE SEQUENCE [LARGE SCALE GENOMIC DNA]</scope>
    <source>
        <strain evidence="1 2">DSM 16077</strain>
    </source>
</reference>
<dbReference type="EMBL" id="FNHG01000020">
    <property type="protein sequence ID" value="SDM73442.1"/>
    <property type="molecule type" value="Genomic_DNA"/>
</dbReference>
<dbReference type="AlphaFoldDB" id="A0A1G9VMH1"/>
<keyword evidence="2" id="KW-1185">Reference proteome</keyword>
<organism evidence="1 2">
    <name type="scientific">Maricaulis salignorans</name>
    <dbReference type="NCBI Taxonomy" id="144026"/>
    <lineage>
        <taxon>Bacteria</taxon>
        <taxon>Pseudomonadati</taxon>
        <taxon>Pseudomonadota</taxon>
        <taxon>Alphaproteobacteria</taxon>
        <taxon>Maricaulales</taxon>
        <taxon>Maricaulaceae</taxon>
        <taxon>Maricaulis</taxon>
    </lineage>
</organism>
<evidence type="ECO:0000313" key="2">
    <source>
        <dbReference type="Proteomes" id="UP000199759"/>
    </source>
</evidence>
<name>A0A1G9VMH1_9PROT</name>
<accession>A0A1G9VMH1</accession>
<gene>
    <name evidence="1" type="ORF">SAMN04488568_12015</name>
</gene>
<dbReference type="STRING" id="144026.SAMN04488568_12015"/>
<dbReference type="Proteomes" id="UP000199759">
    <property type="component" value="Unassembled WGS sequence"/>
</dbReference>
<proteinExistence type="predicted"/>
<evidence type="ECO:0000313" key="1">
    <source>
        <dbReference type="EMBL" id="SDM73442.1"/>
    </source>
</evidence>
<sequence length="47" mass="4856">MPFSAVTRSDILRRTACGDGVLATSGSTMSMTITMTTSGMRGQVGVD</sequence>